<comment type="caution">
    <text evidence="11">The sequence shown here is derived from an EMBL/GenBank/DDBJ whole genome shotgun (WGS) entry which is preliminary data.</text>
</comment>
<keyword evidence="7" id="KW-0239">DNA-directed DNA polymerase</keyword>
<evidence type="ECO:0000259" key="9">
    <source>
        <dbReference type="SMART" id="SM00479"/>
    </source>
</evidence>
<dbReference type="InterPro" id="IPR004365">
    <property type="entry name" value="NA-bd_OB_tRNA"/>
</dbReference>
<dbReference type="GO" id="GO:0003676">
    <property type="term" value="F:nucleic acid binding"/>
    <property type="evidence" value="ECO:0007669"/>
    <property type="project" value="InterPro"/>
</dbReference>
<dbReference type="SUPFAM" id="SSF53098">
    <property type="entry name" value="Ribonuclease H-like"/>
    <property type="match status" value="1"/>
</dbReference>
<evidence type="ECO:0000256" key="7">
    <source>
        <dbReference type="ARBA" id="ARBA00022932"/>
    </source>
</evidence>
<dbReference type="CDD" id="cd04485">
    <property type="entry name" value="DnaE_OBF"/>
    <property type="match status" value="1"/>
</dbReference>
<comment type="subcellular location">
    <subcellularLocation>
        <location evidence="1">Cytoplasm</location>
    </subcellularLocation>
</comment>
<dbReference type="NCBIfam" id="TIGR00594">
    <property type="entry name" value="polc"/>
    <property type="match status" value="1"/>
</dbReference>
<evidence type="ECO:0000256" key="2">
    <source>
        <dbReference type="ARBA" id="ARBA00012417"/>
    </source>
</evidence>
<dbReference type="GO" id="GO:0005737">
    <property type="term" value="C:cytoplasm"/>
    <property type="evidence" value="ECO:0007669"/>
    <property type="project" value="UniProtKB-SubCell"/>
</dbReference>
<dbReference type="EMBL" id="QGDO01000005">
    <property type="protein sequence ID" value="PWJ40228.1"/>
    <property type="molecule type" value="Genomic_DNA"/>
</dbReference>
<dbReference type="SMART" id="SM00481">
    <property type="entry name" value="POLIIIAc"/>
    <property type="match status" value="1"/>
</dbReference>
<dbReference type="Pfam" id="PF01336">
    <property type="entry name" value="tRNA_anti-codon"/>
    <property type="match status" value="1"/>
</dbReference>
<dbReference type="Pfam" id="PF17657">
    <property type="entry name" value="DNA_pol3_finger"/>
    <property type="match status" value="1"/>
</dbReference>
<dbReference type="InterPro" id="IPR003141">
    <property type="entry name" value="Pol/His_phosphatase_N"/>
</dbReference>
<dbReference type="CDD" id="cd06127">
    <property type="entry name" value="DEDDh"/>
    <property type="match status" value="1"/>
</dbReference>
<evidence type="ECO:0000259" key="10">
    <source>
        <dbReference type="SMART" id="SM00481"/>
    </source>
</evidence>
<evidence type="ECO:0000256" key="8">
    <source>
        <dbReference type="ARBA" id="ARBA00049244"/>
    </source>
</evidence>
<dbReference type="InterPro" id="IPR029460">
    <property type="entry name" value="DNAPol_HHH"/>
</dbReference>
<dbReference type="Pfam" id="PF02811">
    <property type="entry name" value="PHP"/>
    <property type="match status" value="1"/>
</dbReference>
<dbReference type="Pfam" id="PF07733">
    <property type="entry name" value="DNA_pol3_alpha"/>
    <property type="match status" value="1"/>
</dbReference>
<dbReference type="EC" id="2.7.7.7" evidence="2"/>
<keyword evidence="6" id="KW-0235">DNA replication</keyword>
<proteinExistence type="predicted"/>
<evidence type="ECO:0000313" key="12">
    <source>
        <dbReference type="Proteomes" id="UP000245535"/>
    </source>
</evidence>
<dbReference type="NCBIfam" id="NF004226">
    <property type="entry name" value="PRK05673.1"/>
    <property type="match status" value="1"/>
</dbReference>
<dbReference type="InterPro" id="IPR011708">
    <property type="entry name" value="DNA_pol3_alpha_NTPase_dom"/>
</dbReference>
<comment type="catalytic activity">
    <reaction evidence="8">
        <text>DNA(n) + a 2'-deoxyribonucleoside 5'-triphosphate = DNA(n+1) + diphosphate</text>
        <dbReference type="Rhea" id="RHEA:22508"/>
        <dbReference type="Rhea" id="RHEA-COMP:17339"/>
        <dbReference type="Rhea" id="RHEA-COMP:17340"/>
        <dbReference type="ChEBI" id="CHEBI:33019"/>
        <dbReference type="ChEBI" id="CHEBI:61560"/>
        <dbReference type="ChEBI" id="CHEBI:173112"/>
        <dbReference type="EC" id="2.7.7.7"/>
    </reaction>
</comment>
<name>A0A315Z711_SEDFL</name>
<dbReference type="InterPro" id="IPR004805">
    <property type="entry name" value="DnaE2/DnaE/PolC"/>
</dbReference>
<dbReference type="Gene3D" id="1.10.10.1600">
    <property type="entry name" value="Bacterial DNA polymerase III alpha subunit, thumb domain"/>
    <property type="match status" value="1"/>
</dbReference>
<dbReference type="PANTHER" id="PTHR32294">
    <property type="entry name" value="DNA POLYMERASE III SUBUNIT ALPHA"/>
    <property type="match status" value="1"/>
</dbReference>
<keyword evidence="5" id="KW-0548">Nucleotidyltransferase</keyword>
<reference evidence="11 12" key="1">
    <citation type="submission" date="2018-03" db="EMBL/GenBank/DDBJ databases">
        <title>Genomic Encyclopedia of Archaeal and Bacterial Type Strains, Phase II (KMG-II): from individual species to whole genera.</title>
        <authorList>
            <person name="Goeker M."/>
        </authorList>
    </citation>
    <scope>NUCLEOTIDE SEQUENCE [LARGE SCALE GENOMIC DNA]</scope>
    <source>
        <strain evidence="11 12">DSM 28229</strain>
    </source>
</reference>
<evidence type="ECO:0000256" key="4">
    <source>
        <dbReference type="ARBA" id="ARBA00022679"/>
    </source>
</evidence>
<keyword evidence="12" id="KW-1185">Reference proteome</keyword>
<dbReference type="PANTHER" id="PTHR32294:SF0">
    <property type="entry name" value="DNA POLYMERASE III SUBUNIT ALPHA"/>
    <property type="match status" value="1"/>
</dbReference>
<dbReference type="OrthoDB" id="9803237at2"/>
<dbReference type="Pfam" id="PF00929">
    <property type="entry name" value="RNase_T"/>
    <property type="match status" value="1"/>
</dbReference>
<feature type="domain" description="Exonuclease" evidence="9">
    <location>
        <begin position="1"/>
        <end position="191"/>
    </location>
</feature>
<evidence type="ECO:0000256" key="3">
    <source>
        <dbReference type="ARBA" id="ARBA00019114"/>
    </source>
</evidence>
<evidence type="ECO:0000256" key="6">
    <source>
        <dbReference type="ARBA" id="ARBA00022705"/>
    </source>
</evidence>
<sequence>MYLIFDTETTGLPKNFNAPIEDLDNWPRLVQLAWQLHDDKGNLINAENLIVKPEGFSIPFNATKIHGITTERAINEGHDLSEVLEIFAKDVARADKLIGHNVIFDINVTGSEFYRTGVESQLLETGTIDTKDVSVDFCAIPGGRGGKFKWPTLTELHVKLFGEEFDAAHDAAYDVHATTKCFFGLIAEGVVEPLNGIAVEDIVYEAPELDEANFVHQEESASKAGGSIDKEAALAELKDEPFTHLHLHSQFSILQATCEINAIVDKAKEMGMTSVALTDMGNMYAAFHFVRAALKADIKPIVGCEFFLSEDRTKQKFTKDNPDRRRTQNLIAKHKAGYHNLAKLASEAFISGYYAGFPRIDKNILVEFKEGLIATTGGLDSPINHLILNVGEEQAEQEFIWWLETFQDDFYIQLMRHGLEEEDYVNGVLIGFAKKYGVKYFAANNVYYMDKEGANAHDILLCVKDGEKQDTPIGRGRGFRFGFPNQEFYFKSPDEMKELFYDLPEAIRTTKEIDDKIEGYELARDVLLPAFDIPDEFKDPLDDEDGGKRGENNYLRYLTYIGAKDRYGEMTKELRERLDFELMIIENTGYPGYFLIVQDFTSSARDMGVSVGPGRGSAAGSAVAYCIGITNVDPIKYDLLFERFLNPDRVSMPDIDIDFDDEGRGDIINWVVDKYGSRQVSHIITYGTMAAKSSIRDTARVLDLPLSDSDRVAKLVPDMKLGKLFKMDDNQLREKLNSEQMEMARQLKEISEQDNLEGNVLNTARVLEGSVRNTGIHACGVIITPDDITNFIPVSTAKDADLLVTQFDNSVVEDAGMLKMDFLGLKTLTIIKDAIKMIKENHGVLIDTDDIPLNDHPTYRLYQGGETNGTFQFESPGMQKHLRSLVPDKFADLIAMNALYRPGPLEYIPNFIARKHGEEEITYDVDKMEEYLAETYGITVYQEQVMLLSQSLAGFTKGEADMLRKAMGKKIFALLEKLKPKFIEGGTERGHNPERLEKVWKDWEAFAAYAFNKSHSTCYSVVAFHTGYLKANYPSEYMASVLTHNMNDIKKVTFFMEECARMKIDVLGPDVNESRMDFTVNAEGAIRFGMGAIKGVGEGPINAIIEERENNGSYKNIHDFVERVNLKAVNKKAMEGLAYGGGFDGFKGLHRAQFFHTPEGDRLNGIEKLLRYGNQFQAEKSSAQISLFGAGSGVEMPKPKLPECDKWSQLVELRHEKEVVGFFISGHPLDMYKTEIDNLCVPLSRIDQHQNQEIKVGGMLSDVRILESKNGNKFGLFSLEDYDGVTGMAMFGEAFNLNKHMLNPGEFVCITGRVKESFRNKGQWELQPKSIMHLSEMKDKFINSVDLRINIEDLNEVLMKELLTLFENNQGKCDVNFEIIDQKEKIILNFLNRKFKIDPSNELISGIENLEGVTYNVH</sequence>
<dbReference type="Gene3D" id="3.20.20.140">
    <property type="entry name" value="Metal-dependent hydrolases"/>
    <property type="match status" value="1"/>
</dbReference>
<dbReference type="InterPro" id="IPR040982">
    <property type="entry name" value="DNA_pol3_finger"/>
</dbReference>
<dbReference type="InterPro" id="IPR012337">
    <property type="entry name" value="RNaseH-like_sf"/>
</dbReference>
<evidence type="ECO:0000256" key="1">
    <source>
        <dbReference type="ARBA" id="ARBA00004496"/>
    </source>
</evidence>
<dbReference type="InterPro" id="IPR036397">
    <property type="entry name" value="RNaseH_sf"/>
</dbReference>
<dbReference type="GO" id="GO:0006260">
    <property type="term" value="P:DNA replication"/>
    <property type="evidence" value="ECO:0007669"/>
    <property type="project" value="UniProtKB-KW"/>
</dbReference>
<keyword evidence="4" id="KW-0808">Transferase</keyword>
<feature type="domain" description="Polymerase/histidinol phosphatase N-terminal" evidence="10">
    <location>
        <begin position="243"/>
        <end position="310"/>
    </location>
</feature>
<dbReference type="RefSeq" id="WP_109620784.1">
    <property type="nucleotide sequence ID" value="NZ_QGDO01000005.1"/>
</dbReference>
<dbReference type="InterPro" id="IPR004013">
    <property type="entry name" value="PHP_dom"/>
</dbReference>
<dbReference type="SMART" id="SM00479">
    <property type="entry name" value="EXOIII"/>
    <property type="match status" value="1"/>
</dbReference>
<dbReference type="InterPro" id="IPR013520">
    <property type="entry name" value="Ribonucl_H"/>
</dbReference>
<gene>
    <name evidence="11" type="ORF">BC781_105296</name>
</gene>
<evidence type="ECO:0000256" key="5">
    <source>
        <dbReference type="ARBA" id="ARBA00022695"/>
    </source>
</evidence>
<dbReference type="InterPro" id="IPR041931">
    <property type="entry name" value="DNA_pol3_alpha_thumb_dom"/>
</dbReference>
<dbReference type="GO" id="GO:0008408">
    <property type="term" value="F:3'-5' exonuclease activity"/>
    <property type="evidence" value="ECO:0007669"/>
    <property type="project" value="InterPro"/>
</dbReference>
<accession>A0A315Z711</accession>
<evidence type="ECO:0000313" key="11">
    <source>
        <dbReference type="EMBL" id="PWJ40228.1"/>
    </source>
</evidence>
<organism evidence="11 12">
    <name type="scientific">Sediminitomix flava</name>
    <dbReference type="NCBI Taxonomy" id="379075"/>
    <lineage>
        <taxon>Bacteria</taxon>
        <taxon>Pseudomonadati</taxon>
        <taxon>Bacteroidota</taxon>
        <taxon>Cytophagia</taxon>
        <taxon>Cytophagales</taxon>
        <taxon>Flammeovirgaceae</taxon>
        <taxon>Sediminitomix</taxon>
    </lineage>
</organism>
<dbReference type="Proteomes" id="UP000245535">
    <property type="component" value="Unassembled WGS sequence"/>
</dbReference>
<dbReference type="Gene3D" id="3.30.420.10">
    <property type="entry name" value="Ribonuclease H-like superfamily/Ribonuclease H"/>
    <property type="match status" value="1"/>
</dbReference>
<protein>
    <recommendedName>
        <fullName evidence="3">DNA polymerase III subunit alpha</fullName>
        <ecNumber evidence="2">2.7.7.7</ecNumber>
    </recommendedName>
</protein>
<dbReference type="Pfam" id="PF14579">
    <property type="entry name" value="HHH_6"/>
    <property type="match status" value="1"/>
</dbReference>
<dbReference type="GO" id="GO:0003887">
    <property type="term" value="F:DNA-directed DNA polymerase activity"/>
    <property type="evidence" value="ECO:0007669"/>
    <property type="project" value="UniProtKB-KW"/>
</dbReference>
<dbReference type="Gene3D" id="1.10.150.870">
    <property type="match status" value="1"/>
</dbReference>